<gene>
    <name evidence="1" type="ORF">H0G86_009683</name>
</gene>
<protein>
    <submittedName>
        <fullName evidence="1">Uncharacterized protein</fullName>
    </submittedName>
</protein>
<dbReference type="AlphaFoldDB" id="A0A8G0LJX0"/>
<evidence type="ECO:0000313" key="1">
    <source>
        <dbReference type="EMBL" id="QYT02689.1"/>
    </source>
</evidence>
<dbReference type="EMBL" id="CP075868">
    <property type="protein sequence ID" value="QYT02689.1"/>
    <property type="molecule type" value="Genomic_DNA"/>
</dbReference>
<proteinExistence type="predicted"/>
<accession>A0A8G0LJX0</accession>
<name>A0A8G0LJX0_9HYPO</name>
<reference evidence="1 2" key="1">
    <citation type="journal article" date="2021" name="BMC Genomics">
        <title>Telomere-to-telomere genome assembly of asparaginase-producing Trichoderma simmonsii.</title>
        <authorList>
            <person name="Chung D."/>
            <person name="Kwon Y.M."/>
            <person name="Yang Y."/>
        </authorList>
    </citation>
    <scope>NUCLEOTIDE SEQUENCE [LARGE SCALE GENOMIC DNA]</scope>
    <source>
        <strain evidence="1 2">GH-Sj1</strain>
    </source>
</reference>
<dbReference type="Proteomes" id="UP000826661">
    <property type="component" value="Chromosome V"/>
</dbReference>
<sequence>MQGFNSFLAALKQMPAAPYHHGSLHGHAEAALTTRQILSGPPSAARQCVFSNNANKHPRHVVTASPNRPEKAWSRPQGRVLSCLVSASYAQVGGFSICTI</sequence>
<organism evidence="1 2">
    <name type="scientific">Trichoderma simmonsii</name>
    <dbReference type="NCBI Taxonomy" id="1491479"/>
    <lineage>
        <taxon>Eukaryota</taxon>
        <taxon>Fungi</taxon>
        <taxon>Dikarya</taxon>
        <taxon>Ascomycota</taxon>
        <taxon>Pezizomycotina</taxon>
        <taxon>Sordariomycetes</taxon>
        <taxon>Hypocreomycetidae</taxon>
        <taxon>Hypocreales</taxon>
        <taxon>Hypocreaceae</taxon>
        <taxon>Trichoderma</taxon>
    </lineage>
</organism>
<keyword evidence="2" id="KW-1185">Reference proteome</keyword>
<evidence type="ECO:0000313" key="2">
    <source>
        <dbReference type="Proteomes" id="UP000826661"/>
    </source>
</evidence>